<dbReference type="GO" id="GO:0005886">
    <property type="term" value="C:plasma membrane"/>
    <property type="evidence" value="ECO:0007669"/>
    <property type="project" value="UniProtKB-SubCell"/>
</dbReference>
<sequence>MDFAAVLAIEILGSIAILVLISIGLAVVFGMMKVINMAHGEFLMLGGYVAIYGTNHAGLNFWVSALILAPLVVGGVGLLLEWLVIRHLYGRMIDTMLATWGISLALIGGMTMLVGNTTTGISTPLSSLSIGDYSVSGYVIFLIALALAIFAGLFCLFRLTTFGLLARATTQNADMVAALGGNPRRIYALTFGLGAALAGLGGAALAPLTGVIPTIGASYIAKAFITVISGGAAVIAGNLSASVLFGVVGQAFTYVYTPVIGEVALLLTAIVLIRILPQGITGRFFRRSI</sequence>
<comment type="subcellular location">
    <subcellularLocation>
        <location evidence="1">Cell membrane</location>
        <topology evidence="1">Multi-pass membrane protein</topology>
    </subcellularLocation>
</comment>
<feature type="transmembrane region" description="Helical" evidence="9">
    <location>
        <begin position="6"/>
        <end position="30"/>
    </location>
</feature>
<accession>A0A6L6IY08</accession>
<evidence type="ECO:0000313" key="10">
    <source>
        <dbReference type="EMBL" id="MTH63950.1"/>
    </source>
</evidence>
<evidence type="ECO:0000256" key="5">
    <source>
        <dbReference type="ARBA" id="ARBA00022970"/>
    </source>
</evidence>
<evidence type="ECO:0000256" key="3">
    <source>
        <dbReference type="ARBA" id="ARBA00022475"/>
    </source>
</evidence>
<keyword evidence="11" id="KW-1185">Reference proteome</keyword>
<evidence type="ECO:0000256" key="7">
    <source>
        <dbReference type="ARBA" id="ARBA00023136"/>
    </source>
</evidence>
<evidence type="ECO:0000256" key="9">
    <source>
        <dbReference type="SAM" id="Phobius"/>
    </source>
</evidence>
<keyword evidence="6 9" id="KW-1133">Transmembrane helix</keyword>
<protein>
    <submittedName>
        <fullName evidence="10">Branched-chain amino acid ABC transporter permease</fullName>
    </submittedName>
</protein>
<evidence type="ECO:0000256" key="2">
    <source>
        <dbReference type="ARBA" id="ARBA00022448"/>
    </source>
</evidence>
<evidence type="ECO:0000256" key="8">
    <source>
        <dbReference type="ARBA" id="ARBA00037998"/>
    </source>
</evidence>
<keyword evidence="4 9" id="KW-0812">Transmembrane</keyword>
<organism evidence="10 11">
    <name type="scientific">Paracoccus shanxieyensis</name>
    <dbReference type="NCBI Taxonomy" id="2675752"/>
    <lineage>
        <taxon>Bacteria</taxon>
        <taxon>Pseudomonadati</taxon>
        <taxon>Pseudomonadota</taxon>
        <taxon>Alphaproteobacteria</taxon>
        <taxon>Rhodobacterales</taxon>
        <taxon>Paracoccaceae</taxon>
        <taxon>Paracoccus</taxon>
    </lineage>
</organism>
<feature type="transmembrane region" description="Helical" evidence="9">
    <location>
        <begin position="65"/>
        <end position="85"/>
    </location>
</feature>
<dbReference type="PANTHER" id="PTHR11795:SF447">
    <property type="entry name" value="ABC TRANSPORTER PERMEASE PROTEIN"/>
    <property type="match status" value="1"/>
</dbReference>
<evidence type="ECO:0000313" key="11">
    <source>
        <dbReference type="Proteomes" id="UP000478740"/>
    </source>
</evidence>
<dbReference type="InterPro" id="IPR001851">
    <property type="entry name" value="ABC_transp_permease"/>
</dbReference>
<evidence type="ECO:0000256" key="1">
    <source>
        <dbReference type="ARBA" id="ARBA00004651"/>
    </source>
</evidence>
<proteinExistence type="inferred from homology"/>
<evidence type="ECO:0000256" key="6">
    <source>
        <dbReference type="ARBA" id="ARBA00022989"/>
    </source>
</evidence>
<reference evidence="10 11" key="1">
    <citation type="submission" date="2019-11" db="EMBL/GenBank/DDBJ databases">
        <authorList>
            <person name="Dong K."/>
        </authorList>
    </citation>
    <scope>NUCLEOTIDE SEQUENCE [LARGE SCALE GENOMIC DNA]</scope>
    <source>
        <strain evidence="10 11">DK608</strain>
    </source>
</reference>
<dbReference type="Proteomes" id="UP000478740">
    <property type="component" value="Unassembled WGS sequence"/>
</dbReference>
<name>A0A6L6IY08_9RHOB</name>
<dbReference type="GO" id="GO:0022857">
    <property type="term" value="F:transmembrane transporter activity"/>
    <property type="evidence" value="ECO:0007669"/>
    <property type="project" value="InterPro"/>
</dbReference>
<comment type="caution">
    <text evidence="10">The sequence shown here is derived from an EMBL/GenBank/DDBJ whole genome shotgun (WGS) entry which is preliminary data.</text>
</comment>
<feature type="transmembrane region" description="Helical" evidence="9">
    <location>
        <begin position="135"/>
        <end position="165"/>
    </location>
</feature>
<keyword evidence="7 9" id="KW-0472">Membrane</keyword>
<gene>
    <name evidence="10" type="ORF">GL284_06695</name>
</gene>
<evidence type="ECO:0000256" key="4">
    <source>
        <dbReference type="ARBA" id="ARBA00022692"/>
    </source>
</evidence>
<dbReference type="CDD" id="cd06582">
    <property type="entry name" value="TM_PBP1_LivH_like"/>
    <property type="match status" value="1"/>
</dbReference>
<dbReference type="InterPro" id="IPR052157">
    <property type="entry name" value="BCAA_transport_permease"/>
</dbReference>
<keyword evidence="3" id="KW-1003">Cell membrane</keyword>
<feature type="transmembrane region" description="Helical" evidence="9">
    <location>
        <begin position="42"/>
        <end position="59"/>
    </location>
</feature>
<dbReference type="EMBL" id="WMII01000005">
    <property type="protein sequence ID" value="MTH63950.1"/>
    <property type="molecule type" value="Genomic_DNA"/>
</dbReference>
<dbReference type="PANTHER" id="PTHR11795">
    <property type="entry name" value="BRANCHED-CHAIN AMINO ACID TRANSPORT SYSTEM PERMEASE PROTEIN LIVH"/>
    <property type="match status" value="1"/>
</dbReference>
<keyword evidence="2" id="KW-0813">Transport</keyword>
<keyword evidence="5" id="KW-0029">Amino-acid transport</keyword>
<feature type="transmembrane region" description="Helical" evidence="9">
    <location>
        <begin position="220"/>
        <end position="247"/>
    </location>
</feature>
<feature type="transmembrane region" description="Helical" evidence="9">
    <location>
        <begin position="186"/>
        <end position="208"/>
    </location>
</feature>
<feature type="transmembrane region" description="Helical" evidence="9">
    <location>
        <begin position="254"/>
        <end position="276"/>
    </location>
</feature>
<dbReference type="AlphaFoldDB" id="A0A6L6IY08"/>
<feature type="transmembrane region" description="Helical" evidence="9">
    <location>
        <begin position="97"/>
        <end position="115"/>
    </location>
</feature>
<dbReference type="RefSeq" id="WP_155043826.1">
    <property type="nucleotide sequence ID" value="NZ_WMIH01000004.1"/>
</dbReference>
<dbReference type="GO" id="GO:0006865">
    <property type="term" value="P:amino acid transport"/>
    <property type="evidence" value="ECO:0007669"/>
    <property type="project" value="UniProtKB-KW"/>
</dbReference>
<comment type="similarity">
    <text evidence="8">Belongs to the binding-protein-dependent transport system permease family. LivHM subfamily.</text>
</comment>
<dbReference type="Pfam" id="PF02653">
    <property type="entry name" value="BPD_transp_2"/>
    <property type="match status" value="1"/>
</dbReference>